<comment type="cofactor">
    <cofactor evidence="1">
        <name>Zn(2+)</name>
        <dbReference type="ChEBI" id="CHEBI:29105"/>
    </cofactor>
</comment>
<keyword evidence="4" id="KW-0862">Zinc</keyword>
<dbReference type="InterPro" id="IPR036291">
    <property type="entry name" value="NAD(P)-bd_dom_sf"/>
</dbReference>
<evidence type="ECO:0000259" key="6">
    <source>
        <dbReference type="Pfam" id="PF00107"/>
    </source>
</evidence>
<dbReference type="InterPro" id="IPR013149">
    <property type="entry name" value="ADH-like_C"/>
</dbReference>
<feature type="domain" description="Alcohol dehydrogenase-like N-terminal" evidence="7">
    <location>
        <begin position="24"/>
        <end position="136"/>
    </location>
</feature>
<protein>
    <submittedName>
        <fullName evidence="8">Unannotated protein</fullName>
    </submittedName>
</protein>
<dbReference type="SUPFAM" id="SSF50129">
    <property type="entry name" value="GroES-like"/>
    <property type="match status" value="1"/>
</dbReference>
<dbReference type="GO" id="GO:0046872">
    <property type="term" value="F:metal ion binding"/>
    <property type="evidence" value="ECO:0007669"/>
    <property type="project" value="UniProtKB-KW"/>
</dbReference>
<dbReference type="PANTHER" id="PTHR43161:SF9">
    <property type="entry name" value="SORBITOL DEHYDROGENASE"/>
    <property type="match status" value="1"/>
</dbReference>
<gene>
    <name evidence="8" type="ORF">UFOPK1412_00742</name>
</gene>
<dbReference type="EMBL" id="CAEZSI010000095">
    <property type="protein sequence ID" value="CAB4542867.1"/>
    <property type="molecule type" value="Genomic_DNA"/>
</dbReference>
<evidence type="ECO:0000256" key="4">
    <source>
        <dbReference type="ARBA" id="ARBA00022833"/>
    </source>
</evidence>
<name>A0A6J6BW27_9ZZZZ</name>
<sequence length="335" mass="35241">MRSFLIAGKLNAELKDLPIPEPLENQVRIKVAFVGVCGSDLHYYYEGANGAFVVQEPLIPGHELSGVIDSDPSGEFEQGLGVTVHPATFGKSEPEIADKPHIWPSGKYLGSASTMPHTQGAMSDYLIVRKDQIRVLPTGLNLKDAALAEPLAVALHAINVANGVKGKKILVSGSGPIGLLVAAAATVKGATEVVCTDVLTGPLERAMAIGATKTIQIGKEELPESYFDCVFECSGSPIAIGSALNAVRRAGTIVQVGMLGAGPQPIAIAPLVSKELELKGAFRFNNEITEAVELLVTYPIIATAITHVLPASEVEKAFEIAKDSQVSGKVLVDFQ</sequence>
<dbReference type="GO" id="GO:0016491">
    <property type="term" value="F:oxidoreductase activity"/>
    <property type="evidence" value="ECO:0007669"/>
    <property type="project" value="UniProtKB-KW"/>
</dbReference>
<keyword evidence="3" id="KW-0479">Metal-binding</keyword>
<dbReference type="InterPro" id="IPR013154">
    <property type="entry name" value="ADH-like_N"/>
</dbReference>
<proteinExistence type="inferred from homology"/>
<dbReference type="InterPro" id="IPR011032">
    <property type="entry name" value="GroES-like_sf"/>
</dbReference>
<feature type="domain" description="Alcohol dehydrogenase-like C-terminal" evidence="6">
    <location>
        <begin position="176"/>
        <end position="295"/>
    </location>
</feature>
<dbReference type="Pfam" id="PF08240">
    <property type="entry name" value="ADH_N"/>
    <property type="match status" value="1"/>
</dbReference>
<accession>A0A6J6BW27</accession>
<dbReference type="SUPFAM" id="SSF51735">
    <property type="entry name" value="NAD(P)-binding Rossmann-fold domains"/>
    <property type="match status" value="1"/>
</dbReference>
<dbReference type="PANTHER" id="PTHR43161">
    <property type="entry name" value="SORBITOL DEHYDROGENASE"/>
    <property type="match status" value="1"/>
</dbReference>
<evidence type="ECO:0000259" key="7">
    <source>
        <dbReference type="Pfam" id="PF08240"/>
    </source>
</evidence>
<evidence type="ECO:0000256" key="1">
    <source>
        <dbReference type="ARBA" id="ARBA00001947"/>
    </source>
</evidence>
<dbReference type="AlphaFoldDB" id="A0A6J6BW27"/>
<dbReference type="Pfam" id="PF00107">
    <property type="entry name" value="ADH_zinc_N"/>
    <property type="match status" value="1"/>
</dbReference>
<organism evidence="8">
    <name type="scientific">freshwater metagenome</name>
    <dbReference type="NCBI Taxonomy" id="449393"/>
    <lineage>
        <taxon>unclassified sequences</taxon>
        <taxon>metagenomes</taxon>
        <taxon>ecological metagenomes</taxon>
    </lineage>
</organism>
<dbReference type="Gene3D" id="3.40.50.720">
    <property type="entry name" value="NAD(P)-binding Rossmann-like Domain"/>
    <property type="match status" value="1"/>
</dbReference>
<evidence type="ECO:0000256" key="3">
    <source>
        <dbReference type="ARBA" id="ARBA00022723"/>
    </source>
</evidence>
<dbReference type="CDD" id="cd08232">
    <property type="entry name" value="idonate-5-DH"/>
    <property type="match status" value="1"/>
</dbReference>
<evidence type="ECO:0000256" key="2">
    <source>
        <dbReference type="ARBA" id="ARBA00008072"/>
    </source>
</evidence>
<evidence type="ECO:0000256" key="5">
    <source>
        <dbReference type="ARBA" id="ARBA00023002"/>
    </source>
</evidence>
<reference evidence="8" key="1">
    <citation type="submission" date="2020-05" db="EMBL/GenBank/DDBJ databases">
        <authorList>
            <person name="Chiriac C."/>
            <person name="Salcher M."/>
            <person name="Ghai R."/>
            <person name="Kavagutti S V."/>
        </authorList>
    </citation>
    <scope>NUCLEOTIDE SEQUENCE</scope>
</reference>
<evidence type="ECO:0000313" key="8">
    <source>
        <dbReference type="EMBL" id="CAB4542867.1"/>
    </source>
</evidence>
<comment type="similarity">
    <text evidence="2">Belongs to the zinc-containing alcohol dehydrogenase family.</text>
</comment>
<keyword evidence="5" id="KW-0560">Oxidoreductase</keyword>
<dbReference type="Gene3D" id="3.90.180.10">
    <property type="entry name" value="Medium-chain alcohol dehydrogenases, catalytic domain"/>
    <property type="match status" value="1"/>
</dbReference>